<dbReference type="Proteomes" id="UP000694844">
    <property type="component" value="Chromosome 4"/>
</dbReference>
<keyword evidence="5" id="KW-1185">Reference proteome</keyword>
<dbReference type="InterPro" id="IPR029336">
    <property type="entry name" value="DUF4594"/>
</dbReference>
<dbReference type="GeneID" id="111128977"/>
<feature type="compositionally biased region" description="Basic and acidic residues" evidence="3">
    <location>
        <begin position="568"/>
        <end position="621"/>
    </location>
</feature>
<evidence type="ECO:0000256" key="2">
    <source>
        <dbReference type="ARBA" id="ARBA00023054"/>
    </source>
</evidence>
<feature type="compositionally biased region" description="Basic and acidic residues" evidence="3">
    <location>
        <begin position="543"/>
        <end position="552"/>
    </location>
</feature>
<feature type="transmembrane region" description="Helical" evidence="4">
    <location>
        <begin position="165"/>
        <end position="186"/>
    </location>
</feature>
<keyword evidence="4" id="KW-0472">Membrane</keyword>
<keyword evidence="1" id="KW-0597">Phosphoprotein</keyword>
<feature type="compositionally biased region" description="Basic and acidic residues" evidence="3">
    <location>
        <begin position="704"/>
        <end position="714"/>
    </location>
</feature>
<dbReference type="OrthoDB" id="10058133at2759"/>
<reference evidence="6" key="1">
    <citation type="submission" date="2025-08" db="UniProtKB">
        <authorList>
            <consortium name="RefSeq"/>
        </authorList>
    </citation>
    <scope>IDENTIFICATION</scope>
    <source>
        <tissue evidence="6">Whole sample</tissue>
    </source>
</reference>
<feature type="compositionally biased region" description="Basic residues" evidence="3">
    <location>
        <begin position="678"/>
        <end position="688"/>
    </location>
</feature>
<feature type="compositionally biased region" description="Polar residues" evidence="3">
    <location>
        <begin position="943"/>
        <end position="957"/>
    </location>
</feature>
<feature type="compositionally biased region" description="Basic and acidic residues" evidence="3">
    <location>
        <begin position="456"/>
        <end position="471"/>
    </location>
</feature>
<feature type="transmembrane region" description="Helical" evidence="4">
    <location>
        <begin position="34"/>
        <end position="60"/>
    </location>
</feature>
<feature type="compositionally biased region" description="Basic and acidic residues" evidence="3">
    <location>
        <begin position="917"/>
        <end position="942"/>
    </location>
</feature>
<evidence type="ECO:0000256" key="4">
    <source>
        <dbReference type="SAM" id="Phobius"/>
    </source>
</evidence>
<feature type="compositionally biased region" description="Basic and acidic residues" evidence="3">
    <location>
        <begin position="1007"/>
        <end position="1046"/>
    </location>
</feature>
<dbReference type="Pfam" id="PF15266">
    <property type="entry name" value="DUF4594"/>
    <property type="match status" value="1"/>
</dbReference>
<dbReference type="AlphaFoldDB" id="A0A8B8DSP4"/>
<feature type="transmembrane region" description="Helical" evidence="4">
    <location>
        <begin position="110"/>
        <end position="136"/>
    </location>
</feature>
<protein>
    <submittedName>
        <fullName evidence="6">Uncharacterized protein LOC111128977 isoform X7</fullName>
    </submittedName>
</protein>
<dbReference type="PANTHER" id="PTHR15635">
    <property type="entry name" value="COILED-COIL DOMAIN CONTAINING PROTEIN 9"/>
    <property type="match status" value="1"/>
</dbReference>
<feature type="compositionally biased region" description="Acidic residues" evidence="3">
    <location>
        <begin position="816"/>
        <end position="826"/>
    </location>
</feature>
<dbReference type="SUPFAM" id="SSF81321">
    <property type="entry name" value="Family A G protein-coupled receptor-like"/>
    <property type="match status" value="1"/>
</dbReference>
<feature type="compositionally biased region" description="Basic and acidic residues" evidence="3">
    <location>
        <begin position="413"/>
        <end position="427"/>
    </location>
</feature>
<feature type="compositionally biased region" description="Basic and acidic residues" evidence="3">
    <location>
        <begin position="1056"/>
        <end position="1069"/>
    </location>
</feature>
<evidence type="ECO:0000313" key="5">
    <source>
        <dbReference type="Proteomes" id="UP000694844"/>
    </source>
</evidence>
<feature type="transmembrane region" description="Helical" evidence="4">
    <location>
        <begin position="72"/>
        <end position="95"/>
    </location>
</feature>
<feature type="compositionally biased region" description="Basic and acidic residues" evidence="3">
    <location>
        <begin position="507"/>
        <end position="523"/>
    </location>
</feature>
<feature type="region of interest" description="Disordered" evidence="3">
    <location>
        <begin position="254"/>
        <end position="760"/>
    </location>
</feature>
<evidence type="ECO:0000256" key="3">
    <source>
        <dbReference type="SAM" id="MobiDB-lite"/>
    </source>
</evidence>
<feature type="compositionally biased region" description="Basic and acidic residues" evidence="3">
    <location>
        <begin position="787"/>
        <end position="805"/>
    </location>
</feature>
<sequence>MAVCDGFYSVVHLMDHTQVVITKSHVHPLKLCEAYGFIIFMFVSAQMVLTSLIAINAFVLMKFGKNVDLGLYDWKLLVVTYGLPFLECLVITLTGEMGPTGISCGVAGKFSFLCLSTVPVLAVMTINIVLYTLTWYQIRTETKRLSGTIGHKNDKLTRAARTMSLFVLVFIVQWGAAAVFGAWTMVDDRVPLEIVFPVMTFSSLGGLLNGIINANQELFLDILTKEEKEALLTKKMEEIRKKNEALRKRHEEIEAEKKAVSGGTKKVVSPRKETKPLPGDESPKESADGKRVERPRQPKPAGRGKSPHKGAREAPRAQRPGSQSFPDEETQEDHTLETPRYKRPLSYEKHNDRGERHHYQRHSSNEEDQGRNQRRGKRAPVNTTQEEEESEEMSEGAYEALKRQHQQLNYQPRNHEFREHDFRENRGRRNRRFQRPYSRNGDARRNFNQDFSNGFMDRDQAHGESDLEPQAKRIHGGRNPKNENKGYDFSQSPLGPPPDPAYNFLSDRYRHGERQPEKGDPSRRHPKNYGGDDFGNVKNRMRKERERQDRGRGGPPRTKMEMAINMTGRERREYVEWKAEREKVDQARIDRQKSSSGEWRREWDVQKDPTEESSQRVEPGKRPAGRIGSGRFDRGDRDERPPGAGRKDSKDSQGKPQPNGVVQERSAEKDASNPRPVGRGRGRGRARKWGGGTGNEPGRPRTYSGEDRHVECKQDLLVIKVDNTPGKKSDQVEVEYSDGENEPHRGDQAEANQKKAGPHAEELWWDEEGDDIGLELQGIAAEDDIFEQKELFDDYPHEGYDKNGCFEDAPGQTSQGDEDEWEDCTTSEDFSTDRSQSQTSVSDDLTSPLKVNLNPDAPVFTPTSPISPNPLTTKLSKELKLEEASPKRKKSNKKEKEDGDKTPVGAKTPVEENENPENGKKAPMDSNKDESEHSKSDNDHLNPDQSTPAPEELTSTDVGKESEIEVVLEKPAPADSETTPQDPADKAGTAPEEEGTFDKCQTQQDSPMEKPSEEETAQKEAEDNSQKEAEDNSQKEAEVNSQKEAEVNSQTETSDLDVKQTKAESKEDSVTESPEEEEKREDKEATPIPQVEGETA</sequence>
<keyword evidence="2" id="KW-0175">Coiled coil</keyword>
<keyword evidence="4" id="KW-1133">Transmembrane helix</keyword>
<evidence type="ECO:0000313" key="6">
    <source>
        <dbReference type="RefSeq" id="XP_022330673.1"/>
    </source>
</evidence>
<name>A0A8B8DSP4_CRAVI</name>
<dbReference type="PANTHER" id="PTHR15635:SF12">
    <property type="entry name" value="HABP4_PAI-RBP1 DOMAIN-CONTAINING PROTEIN"/>
    <property type="match status" value="1"/>
</dbReference>
<feature type="compositionally biased region" description="Basic and acidic residues" evidence="3">
    <location>
        <begin position="332"/>
        <end position="371"/>
    </location>
</feature>
<feature type="compositionally biased region" description="Basic and acidic residues" evidence="3">
    <location>
        <begin position="875"/>
        <end position="886"/>
    </location>
</feature>
<dbReference type="RefSeq" id="XP_022330673.1">
    <property type="nucleotide sequence ID" value="XM_022474965.1"/>
</dbReference>
<feature type="compositionally biased region" description="Polar residues" evidence="3">
    <location>
        <begin position="827"/>
        <end position="845"/>
    </location>
</feature>
<keyword evidence="4" id="KW-0812">Transmembrane</keyword>
<feature type="compositionally biased region" description="Basic and acidic residues" evidence="3">
    <location>
        <begin position="631"/>
        <end position="653"/>
    </location>
</feature>
<proteinExistence type="predicted"/>
<feature type="compositionally biased region" description="Basic and acidic residues" evidence="3">
    <location>
        <begin position="281"/>
        <end position="296"/>
    </location>
</feature>
<dbReference type="Gene3D" id="1.20.1070.10">
    <property type="entry name" value="Rhodopsin 7-helix transmembrane proteins"/>
    <property type="match status" value="1"/>
</dbReference>
<evidence type="ECO:0000256" key="1">
    <source>
        <dbReference type="ARBA" id="ARBA00022553"/>
    </source>
</evidence>
<organism evidence="5 6">
    <name type="scientific">Crassostrea virginica</name>
    <name type="common">Eastern oyster</name>
    <dbReference type="NCBI Taxonomy" id="6565"/>
    <lineage>
        <taxon>Eukaryota</taxon>
        <taxon>Metazoa</taxon>
        <taxon>Spiralia</taxon>
        <taxon>Lophotrochozoa</taxon>
        <taxon>Mollusca</taxon>
        <taxon>Bivalvia</taxon>
        <taxon>Autobranchia</taxon>
        <taxon>Pteriomorphia</taxon>
        <taxon>Ostreida</taxon>
        <taxon>Ostreoidea</taxon>
        <taxon>Ostreidae</taxon>
        <taxon>Crassostrea</taxon>
    </lineage>
</organism>
<feature type="compositionally biased region" description="Acidic residues" evidence="3">
    <location>
        <begin position="385"/>
        <end position="394"/>
    </location>
</feature>
<accession>A0A8B8DSP4</accession>
<gene>
    <name evidence="6" type="primary">LOC111128977</name>
</gene>
<feature type="region of interest" description="Disordered" evidence="3">
    <location>
        <begin position="787"/>
        <end position="1096"/>
    </location>
</feature>